<gene>
    <name evidence="1" type="ORF">ASZ90_016108</name>
</gene>
<proteinExistence type="predicted"/>
<evidence type="ECO:0000313" key="1">
    <source>
        <dbReference type="EMBL" id="KUG14248.1"/>
    </source>
</evidence>
<organism evidence="1">
    <name type="scientific">hydrocarbon metagenome</name>
    <dbReference type="NCBI Taxonomy" id="938273"/>
    <lineage>
        <taxon>unclassified sequences</taxon>
        <taxon>metagenomes</taxon>
        <taxon>ecological metagenomes</taxon>
    </lineage>
</organism>
<accession>A0A0W8F048</accession>
<protein>
    <submittedName>
        <fullName evidence="1">Uncharacterized protein</fullName>
    </submittedName>
</protein>
<dbReference type="EMBL" id="LNQE01001682">
    <property type="protein sequence ID" value="KUG14248.1"/>
    <property type="molecule type" value="Genomic_DNA"/>
</dbReference>
<name>A0A0W8F048_9ZZZZ</name>
<sequence>MRRFIKPDLPFLPVIGNLISDDPGREGVHETLGEMYIR</sequence>
<reference evidence="1" key="1">
    <citation type="journal article" date="2015" name="Proc. Natl. Acad. Sci. U.S.A.">
        <title>Networks of energetic and metabolic interactions define dynamics in microbial communities.</title>
        <authorList>
            <person name="Embree M."/>
            <person name="Liu J.K."/>
            <person name="Al-Bassam M.M."/>
            <person name="Zengler K."/>
        </authorList>
    </citation>
    <scope>NUCLEOTIDE SEQUENCE</scope>
</reference>
<dbReference type="AlphaFoldDB" id="A0A0W8F048"/>
<comment type="caution">
    <text evidence="1">The sequence shown here is derived from an EMBL/GenBank/DDBJ whole genome shotgun (WGS) entry which is preliminary data.</text>
</comment>